<protein>
    <submittedName>
        <fullName evidence="1">Uncharacterized protein</fullName>
    </submittedName>
</protein>
<dbReference type="EMBL" id="MN741006">
    <property type="protein sequence ID" value="QHU22408.1"/>
    <property type="molecule type" value="Genomic_DNA"/>
</dbReference>
<dbReference type="AlphaFoldDB" id="A0A6C0L1J9"/>
<accession>A0A6C0L1J9</accession>
<sequence length="91" mass="11097">MEDLPTDIQRVIVKFIPRNDTAQIIHDSRYLLSLKYVRRFMFGGNILYEHRIWNELKPVHLRSMFYGDTKKITRTEISKGQYIELRRWNLI</sequence>
<organism evidence="1">
    <name type="scientific">viral metagenome</name>
    <dbReference type="NCBI Taxonomy" id="1070528"/>
    <lineage>
        <taxon>unclassified sequences</taxon>
        <taxon>metagenomes</taxon>
        <taxon>organismal metagenomes</taxon>
    </lineage>
</organism>
<proteinExistence type="predicted"/>
<name>A0A6C0L1J9_9ZZZZ</name>
<reference evidence="1" key="1">
    <citation type="journal article" date="2020" name="Nature">
        <title>Giant virus diversity and host interactions through global metagenomics.</title>
        <authorList>
            <person name="Schulz F."/>
            <person name="Roux S."/>
            <person name="Paez-Espino D."/>
            <person name="Jungbluth S."/>
            <person name="Walsh D.A."/>
            <person name="Denef V.J."/>
            <person name="McMahon K.D."/>
            <person name="Konstantinidis K.T."/>
            <person name="Eloe-Fadrosh E.A."/>
            <person name="Kyrpides N.C."/>
            <person name="Woyke T."/>
        </authorList>
    </citation>
    <scope>NUCLEOTIDE SEQUENCE</scope>
    <source>
        <strain evidence="1">GVMAG-S-ERX555907-102</strain>
    </source>
</reference>
<evidence type="ECO:0000313" key="1">
    <source>
        <dbReference type="EMBL" id="QHU22408.1"/>
    </source>
</evidence>